<sequence length="199" mass="22943">MKALKLKQLLIPLIACISFGSGCDKNNNLILELEINDDSTEIREVVDGIEFKFCLVNENGESTTLFQKEEDLIFHFSCKNLSGENLYFDNTILSNDSFCEVRNANQSFGKPFIYLGKDKIGVGAFPFPIGKEYVIEFPWVNEKDEWELLSNYFKNSKKERLSAGKYYTEFSQAFIFSNVIDEKTLKIDSISFRINFEIK</sequence>
<name>A0A2V3ZV87_9BACT</name>
<dbReference type="RefSeq" id="WP_110361395.1">
    <property type="nucleotide sequence ID" value="NZ_QFLI01000006.1"/>
</dbReference>
<accession>A0A2V3ZV87</accession>
<proteinExistence type="predicted"/>
<protein>
    <recommendedName>
        <fullName evidence="3">Lipoprotein</fullName>
    </recommendedName>
</protein>
<gene>
    <name evidence="1" type="ORF">DF185_14045</name>
</gene>
<dbReference type="EMBL" id="QFLI01000006">
    <property type="protein sequence ID" value="PXX99000.1"/>
    <property type="molecule type" value="Genomic_DNA"/>
</dbReference>
<dbReference type="OrthoDB" id="1096214at2"/>
<organism evidence="1 2">
    <name type="scientific">Marinifilum breve</name>
    <dbReference type="NCBI Taxonomy" id="2184082"/>
    <lineage>
        <taxon>Bacteria</taxon>
        <taxon>Pseudomonadati</taxon>
        <taxon>Bacteroidota</taxon>
        <taxon>Bacteroidia</taxon>
        <taxon>Marinilabiliales</taxon>
        <taxon>Marinifilaceae</taxon>
    </lineage>
</organism>
<evidence type="ECO:0008006" key="3">
    <source>
        <dbReference type="Google" id="ProtNLM"/>
    </source>
</evidence>
<dbReference type="PROSITE" id="PS51257">
    <property type="entry name" value="PROKAR_LIPOPROTEIN"/>
    <property type="match status" value="1"/>
</dbReference>
<reference evidence="1 2" key="1">
    <citation type="submission" date="2018-05" db="EMBL/GenBank/DDBJ databases">
        <title>Marinifilum breve JC075T sp. nov., a marine bacterium isolated from Yongle Blue Hole in the South China Sea.</title>
        <authorList>
            <person name="Fu T."/>
        </authorList>
    </citation>
    <scope>NUCLEOTIDE SEQUENCE [LARGE SCALE GENOMIC DNA]</scope>
    <source>
        <strain evidence="1 2">JC075</strain>
    </source>
</reference>
<comment type="caution">
    <text evidence="1">The sequence shown here is derived from an EMBL/GenBank/DDBJ whole genome shotgun (WGS) entry which is preliminary data.</text>
</comment>
<dbReference type="Proteomes" id="UP000248079">
    <property type="component" value="Unassembled WGS sequence"/>
</dbReference>
<evidence type="ECO:0000313" key="2">
    <source>
        <dbReference type="Proteomes" id="UP000248079"/>
    </source>
</evidence>
<evidence type="ECO:0000313" key="1">
    <source>
        <dbReference type="EMBL" id="PXX99000.1"/>
    </source>
</evidence>
<keyword evidence="2" id="KW-1185">Reference proteome</keyword>
<dbReference type="AlphaFoldDB" id="A0A2V3ZV87"/>